<accession>A0A284QMK0</accession>
<dbReference type="EMBL" id="FUEG01000001">
    <property type="protein sequence ID" value="SJK97681.1"/>
    <property type="molecule type" value="Genomic_DNA"/>
</dbReference>
<dbReference type="GO" id="GO:0008270">
    <property type="term" value="F:zinc ion binding"/>
    <property type="evidence" value="ECO:0007669"/>
    <property type="project" value="InterPro"/>
</dbReference>
<name>A0A284QMK0_ARMOS</name>
<dbReference type="InterPro" id="IPR020843">
    <property type="entry name" value="ER"/>
</dbReference>
<dbReference type="InterPro" id="IPR036291">
    <property type="entry name" value="NAD(P)-bd_dom_sf"/>
</dbReference>
<keyword evidence="3" id="KW-1185">Reference proteome</keyword>
<dbReference type="OMA" id="LNFRECA"/>
<dbReference type="PROSITE" id="PS01162">
    <property type="entry name" value="QOR_ZETA_CRYSTAL"/>
    <property type="match status" value="1"/>
</dbReference>
<dbReference type="AlphaFoldDB" id="A0A284QMK0"/>
<dbReference type="InterPro" id="IPR002364">
    <property type="entry name" value="Quin_OxRdtase/zeta-crystal_CS"/>
</dbReference>
<dbReference type="SMART" id="SM00829">
    <property type="entry name" value="PKS_ER"/>
    <property type="match status" value="1"/>
</dbReference>
<dbReference type="InterPro" id="IPR011032">
    <property type="entry name" value="GroES-like_sf"/>
</dbReference>
<dbReference type="GO" id="GO:0016491">
    <property type="term" value="F:oxidoreductase activity"/>
    <property type="evidence" value="ECO:0007669"/>
    <property type="project" value="InterPro"/>
</dbReference>
<proteinExistence type="predicted"/>
<gene>
    <name evidence="2" type="ORF">ARMOST_00934</name>
</gene>
<dbReference type="Proteomes" id="UP000219338">
    <property type="component" value="Unassembled WGS sequence"/>
</dbReference>
<protein>
    <submittedName>
        <fullName evidence="2">Related to quinone reductase</fullName>
    </submittedName>
</protein>
<evidence type="ECO:0000313" key="2">
    <source>
        <dbReference type="EMBL" id="SJK97681.1"/>
    </source>
</evidence>
<dbReference type="OrthoDB" id="10257049at2759"/>
<dbReference type="SUPFAM" id="SSF51735">
    <property type="entry name" value="NAD(P)-binding Rossmann-fold domains"/>
    <property type="match status" value="1"/>
</dbReference>
<organism evidence="2 3">
    <name type="scientific">Armillaria ostoyae</name>
    <name type="common">Armillaria root rot fungus</name>
    <dbReference type="NCBI Taxonomy" id="47428"/>
    <lineage>
        <taxon>Eukaryota</taxon>
        <taxon>Fungi</taxon>
        <taxon>Dikarya</taxon>
        <taxon>Basidiomycota</taxon>
        <taxon>Agaricomycotina</taxon>
        <taxon>Agaricomycetes</taxon>
        <taxon>Agaricomycetidae</taxon>
        <taxon>Agaricales</taxon>
        <taxon>Marasmiineae</taxon>
        <taxon>Physalacriaceae</taxon>
        <taxon>Armillaria</taxon>
    </lineage>
</organism>
<dbReference type="InterPro" id="IPR013149">
    <property type="entry name" value="ADH-like_C"/>
</dbReference>
<dbReference type="InterPro" id="IPR013154">
    <property type="entry name" value="ADH-like_N"/>
</dbReference>
<dbReference type="SUPFAM" id="SSF50129">
    <property type="entry name" value="GroES-like"/>
    <property type="match status" value="1"/>
</dbReference>
<dbReference type="CDD" id="cd08241">
    <property type="entry name" value="QOR1"/>
    <property type="match status" value="1"/>
</dbReference>
<evidence type="ECO:0000259" key="1">
    <source>
        <dbReference type="SMART" id="SM00829"/>
    </source>
</evidence>
<dbReference type="Gene3D" id="3.40.50.720">
    <property type="entry name" value="NAD(P)-binding Rossmann-like Domain"/>
    <property type="match status" value="1"/>
</dbReference>
<dbReference type="PANTHER" id="PTHR43677">
    <property type="entry name" value="SHORT-CHAIN DEHYDROGENASE/REDUCTASE"/>
    <property type="match status" value="1"/>
</dbReference>
<feature type="domain" description="Enoyl reductase (ER)" evidence="1">
    <location>
        <begin position="10"/>
        <end position="348"/>
    </location>
</feature>
<dbReference type="PANTHER" id="PTHR43677:SF4">
    <property type="entry name" value="QUINONE OXIDOREDUCTASE-LIKE PROTEIN 2"/>
    <property type="match status" value="1"/>
</dbReference>
<sequence length="359" mass="38935">MRGVLVSELAHPSKIPLSVDIPEPTLKENEVLIDVYSAGLNFFDILQMQGKYQRKPPLPFVAGAEFAGRIAKNSPIPKGCPYRPSDRVFGATQGAFADKAPVSWKDILPLPDALSYEQGAGLYVTWPTSYEALVGRAQLKAGEWVLVTAAAGGVGIVAVQLAKVLGAKVIAAAGSQEKLDIAKQYGGADYTVNYTDPNWPKEVLKITNGHGADVIYDPVGLIKDALKCIAWKGRALVIGFAAGTIEKYTVKDPYESYPSKERIRCGNALGCLHECVAAVYIVPYLPNPWLNHIAQEPDHIPAVWKAVLDLLASGRVNPVNYTKVYTLETIRDGLAALENRKTWGKAIVRVKDGTEKAKL</sequence>
<dbReference type="Gene3D" id="3.90.180.10">
    <property type="entry name" value="Medium-chain alcohol dehydrogenases, catalytic domain"/>
    <property type="match status" value="1"/>
</dbReference>
<dbReference type="Pfam" id="PF00107">
    <property type="entry name" value="ADH_zinc_N"/>
    <property type="match status" value="1"/>
</dbReference>
<dbReference type="STRING" id="47428.A0A284QMK0"/>
<dbReference type="Pfam" id="PF08240">
    <property type="entry name" value="ADH_N"/>
    <property type="match status" value="1"/>
</dbReference>
<evidence type="ECO:0000313" key="3">
    <source>
        <dbReference type="Proteomes" id="UP000219338"/>
    </source>
</evidence>
<reference evidence="3" key="1">
    <citation type="journal article" date="2017" name="Nat. Ecol. Evol.">
        <title>Genome expansion and lineage-specific genetic innovations in the forest pathogenic fungi Armillaria.</title>
        <authorList>
            <person name="Sipos G."/>
            <person name="Prasanna A.N."/>
            <person name="Walter M.C."/>
            <person name="O'Connor E."/>
            <person name="Balint B."/>
            <person name="Krizsan K."/>
            <person name="Kiss B."/>
            <person name="Hess J."/>
            <person name="Varga T."/>
            <person name="Slot J."/>
            <person name="Riley R."/>
            <person name="Boka B."/>
            <person name="Rigling D."/>
            <person name="Barry K."/>
            <person name="Lee J."/>
            <person name="Mihaltcheva S."/>
            <person name="LaButti K."/>
            <person name="Lipzen A."/>
            <person name="Waldron R."/>
            <person name="Moloney N.M."/>
            <person name="Sperisen C."/>
            <person name="Kredics L."/>
            <person name="Vagvoelgyi C."/>
            <person name="Patrignani A."/>
            <person name="Fitzpatrick D."/>
            <person name="Nagy I."/>
            <person name="Doyle S."/>
            <person name="Anderson J.B."/>
            <person name="Grigoriev I.V."/>
            <person name="Gueldener U."/>
            <person name="Muensterkoetter M."/>
            <person name="Nagy L.G."/>
        </authorList>
    </citation>
    <scope>NUCLEOTIDE SEQUENCE [LARGE SCALE GENOMIC DNA]</scope>
    <source>
        <strain evidence="3">C18/9</strain>
    </source>
</reference>
<dbReference type="InterPro" id="IPR051397">
    <property type="entry name" value="Zn-ADH-like_protein"/>
</dbReference>
<dbReference type="GO" id="GO:0005739">
    <property type="term" value="C:mitochondrion"/>
    <property type="evidence" value="ECO:0007669"/>
    <property type="project" value="TreeGrafter"/>
</dbReference>